<dbReference type="SUPFAM" id="SSF48371">
    <property type="entry name" value="ARM repeat"/>
    <property type="match status" value="1"/>
</dbReference>
<dbReference type="InterPro" id="IPR009056">
    <property type="entry name" value="Cyt_c-like_dom"/>
</dbReference>
<dbReference type="SUPFAM" id="SSF50952">
    <property type="entry name" value="Soluble quinoprotein glucose dehydrogenase"/>
    <property type="match status" value="1"/>
</dbReference>
<dbReference type="SUPFAM" id="SSF46626">
    <property type="entry name" value="Cytochrome c"/>
    <property type="match status" value="1"/>
</dbReference>
<proteinExistence type="predicted"/>
<dbReference type="Gene3D" id="2.60.120.260">
    <property type="entry name" value="Galactose-binding domain-like"/>
    <property type="match status" value="1"/>
</dbReference>
<dbReference type="GO" id="GO:0046872">
    <property type="term" value="F:metal ion binding"/>
    <property type="evidence" value="ECO:0007669"/>
    <property type="project" value="UniProtKB-KW"/>
</dbReference>
<dbReference type="PANTHER" id="PTHR33546">
    <property type="entry name" value="LARGE, MULTIFUNCTIONAL SECRETED PROTEIN-RELATED"/>
    <property type="match status" value="1"/>
</dbReference>
<keyword evidence="5" id="KW-0732">Signal</keyword>
<keyword evidence="3 4" id="KW-0408">Iron</keyword>
<dbReference type="SUPFAM" id="SSF49785">
    <property type="entry name" value="Galactose-binding domain-like"/>
    <property type="match status" value="1"/>
</dbReference>
<dbReference type="PANTHER" id="PTHR33546:SF1">
    <property type="entry name" value="LARGE, MULTIFUNCTIONAL SECRETED PROTEIN"/>
    <property type="match status" value="1"/>
</dbReference>
<keyword evidence="1 4" id="KW-0349">Heme</keyword>
<evidence type="ECO:0000256" key="3">
    <source>
        <dbReference type="ARBA" id="ARBA00023004"/>
    </source>
</evidence>
<name>A0A5C5V125_9BACT</name>
<dbReference type="InterPro" id="IPR055557">
    <property type="entry name" value="DUF7133"/>
</dbReference>
<dbReference type="GO" id="GO:0009055">
    <property type="term" value="F:electron transfer activity"/>
    <property type="evidence" value="ECO:0007669"/>
    <property type="project" value="InterPro"/>
</dbReference>
<gene>
    <name evidence="7" type="ORF">Enr8_40170</name>
</gene>
<keyword evidence="2 4" id="KW-0479">Metal-binding</keyword>
<dbReference type="AlphaFoldDB" id="A0A5C5V125"/>
<dbReference type="InterPro" id="IPR008979">
    <property type="entry name" value="Galactose-bd-like_sf"/>
</dbReference>
<evidence type="ECO:0000256" key="1">
    <source>
        <dbReference type="ARBA" id="ARBA00022617"/>
    </source>
</evidence>
<feature type="chain" id="PRO_5023047492" evidence="5">
    <location>
        <begin position="25"/>
        <end position="1272"/>
    </location>
</feature>
<dbReference type="Gene3D" id="1.25.10.10">
    <property type="entry name" value="Leucine-rich Repeat Variant"/>
    <property type="match status" value="1"/>
</dbReference>
<dbReference type="InterPro" id="IPR016024">
    <property type="entry name" value="ARM-type_fold"/>
</dbReference>
<protein>
    <submittedName>
        <fullName evidence="7">Cytochrome c</fullName>
    </submittedName>
</protein>
<reference evidence="7 8" key="1">
    <citation type="submission" date="2019-02" db="EMBL/GenBank/DDBJ databases">
        <title>Deep-cultivation of Planctomycetes and their phenomic and genomic characterization uncovers novel biology.</title>
        <authorList>
            <person name="Wiegand S."/>
            <person name="Jogler M."/>
            <person name="Boedeker C."/>
            <person name="Pinto D."/>
            <person name="Vollmers J."/>
            <person name="Rivas-Marin E."/>
            <person name="Kohn T."/>
            <person name="Peeters S.H."/>
            <person name="Heuer A."/>
            <person name="Rast P."/>
            <person name="Oberbeckmann S."/>
            <person name="Bunk B."/>
            <person name="Jeske O."/>
            <person name="Meyerdierks A."/>
            <person name="Storesund J.E."/>
            <person name="Kallscheuer N."/>
            <person name="Luecker S."/>
            <person name="Lage O.M."/>
            <person name="Pohl T."/>
            <person name="Merkel B.J."/>
            <person name="Hornburger P."/>
            <person name="Mueller R.-W."/>
            <person name="Bruemmer F."/>
            <person name="Labrenz M."/>
            <person name="Spormann A.M."/>
            <person name="Op Den Camp H."/>
            <person name="Overmann J."/>
            <person name="Amann R."/>
            <person name="Jetten M.S.M."/>
            <person name="Mascher T."/>
            <person name="Medema M.H."/>
            <person name="Devos D.P."/>
            <person name="Kaster A.-K."/>
            <person name="Ovreas L."/>
            <person name="Rohde M."/>
            <person name="Galperin M.Y."/>
            <person name="Jogler C."/>
        </authorList>
    </citation>
    <scope>NUCLEOTIDE SEQUENCE [LARGE SCALE GENOMIC DNA]</scope>
    <source>
        <strain evidence="7 8">Enr8</strain>
    </source>
</reference>
<evidence type="ECO:0000256" key="5">
    <source>
        <dbReference type="SAM" id="SignalP"/>
    </source>
</evidence>
<feature type="domain" description="Cytochrome c" evidence="6">
    <location>
        <begin position="1125"/>
        <end position="1260"/>
    </location>
</feature>
<evidence type="ECO:0000256" key="2">
    <source>
        <dbReference type="ARBA" id="ARBA00022723"/>
    </source>
</evidence>
<dbReference type="Gene3D" id="1.10.760.10">
    <property type="entry name" value="Cytochrome c-like domain"/>
    <property type="match status" value="1"/>
</dbReference>
<dbReference type="Gene3D" id="2.120.10.30">
    <property type="entry name" value="TolB, C-terminal domain"/>
    <property type="match status" value="1"/>
</dbReference>
<evidence type="ECO:0000313" key="8">
    <source>
        <dbReference type="Proteomes" id="UP000318878"/>
    </source>
</evidence>
<evidence type="ECO:0000259" key="6">
    <source>
        <dbReference type="PROSITE" id="PS51007"/>
    </source>
</evidence>
<feature type="signal peptide" evidence="5">
    <location>
        <begin position="1"/>
        <end position="24"/>
    </location>
</feature>
<dbReference type="InterPro" id="IPR036909">
    <property type="entry name" value="Cyt_c-like_dom_sf"/>
</dbReference>
<sequence precursor="true">MNVKRLTQLLTCGLLLIAAGSVNAETANWIWAPQHSKDAVPRTSCFFRKTINVRGSQRVILQAAADDAYDLWINGDRVASGQSWQQMRTIDISRHIVAGRNVIAVQVTNTTGPTAALAVRLQFTDQNGRTVDVVSDGTWLASTRIIPQWQSTQYNDSQWSAVQVYGPRGTTAPWLAEGAIPVPSVDDPTTTTVSTPIAPKEEPRFQIMPGFAIQEVISAEKTGSLLAMAFNEFGSIVASQEGGPLMIFSDENKDGVVDTGRVYCDEVKNVQGILPLNGDVYAIGEGPQGTAMYHLKDEDQDGQLSISETLIKFTGPLGEHGAHQMALGPDGLIYLTVGNHTQMAGQISETSPHRNYYEGDLVKRFEDPGGHAVGVKAPGGMILRTDVDGSFVEVVAGGLRNAFDLSFNRDGELFTYDSDMEWDEGLVWHLPPRVLQVIPGAEFGWRSGWAKWPSFYIDSLPATLETKAASPTGMVFYDHQKYPPRYQDRLFACDWSNGRITTLQFITDRAGYRASQEDFLEGKQFNATDIDVGPDGWLYISTGGRGTDGGIYRIVWKGDEPAGQLKDDETGIVAAVRQPQPHSAWGRQHIAEIQADMGNTWDAQVQGVAIAEKNPSQFRVRALELMQLYGPTPSIEFLLKLSNDPDADVRMKTLKLLSLRNESEAADRIADMLSDASPKVRRSAAEALAYKDAKIPLSLIEPILTSTDRREAWAGRRLLERQPVDEWFGEILSTKDAHLFNMGAVAAMIADPTHDRAVKICNRASELLDTYLTDQDFKDIMRVIQVAIFRGEMKNSELGRLGEQIAREFPAGDHVMNRELIQTLAFLQEGSITDRYITHLDSNIPNSERLFLAMQMTFIPTGWSREEKLKLIGHLEKGLEIDGGEGLRGYVEMSTKQFVKHLDPEEKLLLLTVGDVWPNATLAALFELPEERPAFIIDTLCGVDRKLQGREGAVIERLQMGIVAILAESDNDEMMAYLREVYRDYPERRASVAMGLAQQPTGENFALLLDSLSILKGEFASAVLAKLRNAPATSTNPEHIRQLIILADQLQDEGGINAIRLLEKWTGEFPASNTAPIADRVVAWQDWFAENHPEMPEAKPVDLAKGNWNLDELVDYLTDDEFQGGDHANGKQVFKKAQCAACHRVGSFGEAVGPDLTEVARRFQKRQILESVLFPSHVISDQYAARKVLTMDGKVLVGLVTRTTDGDVILTGQDGAKRTIMANEIDEIASSPTSVMPEGLLDQLTAEEIADLMTFLGAAPEAKVAGQAKTSR</sequence>
<dbReference type="Pfam" id="PF23500">
    <property type="entry name" value="DUF7133"/>
    <property type="match status" value="1"/>
</dbReference>
<dbReference type="NCBIfam" id="TIGR02603">
    <property type="entry name" value="CxxCH_TIGR02603"/>
    <property type="match status" value="1"/>
</dbReference>
<accession>A0A5C5V125</accession>
<dbReference type="InterPro" id="IPR011042">
    <property type="entry name" value="6-blade_b-propeller_TolB-like"/>
</dbReference>
<dbReference type="InterPro" id="IPR013427">
    <property type="entry name" value="Haem-bd_dom_put"/>
</dbReference>
<evidence type="ECO:0000313" key="7">
    <source>
        <dbReference type="EMBL" id="TWT32091.1"/>
    </source>
</evidence>
<comment type="caution">
    <text evidence="7">The sequence shown here is derived from an EMBL/GenBank/DDBJ whole genome shotgun (WGS) entry which is preliminary data.</text>
</comment>
<dbReference type="PROSITE" id="PS51007">
    <property type="entry name" value="CYTC"/>
    <property type="match status" value="1"/>
</dbReference>
<dbReference type="GO" id="GO:0020037">
    <property type="term" value="F:heme binding"/>
    <property type="evidence" value="ECO:0007669"/>
    <property type="project" value="InterPro"/>
</dbReference>
<dbReference type="InterPro" id="IPR011041">
    <property type="entry name" value="Quinoprot_gluc/sorb_DH_b-prop"/>
</dbReference>
<dbReference type="EMBL" id="SJPF01000004">
    <property type="protein sequence ID" value="TWT32091.1"/>
    <property type="molecule type" value="Genomic_DNA"/>
</dbReference>
<dbReference type="Proteomes" id="UP000318878">
    <property type="component" value="Unassembled WGS sequence"/>
</dbReference>
<evidence type="ECO:0000256" key="4">
    <source>
        <dbReference type="PROSITE-ProRule" id="PRU00433"/>
    </source>
</evidence>
<dbReference type="Pfam" id="PF00034">
    <property type="entry name" value="Cytochrom_C"/>
    <property type="match status" value="1"/>
</dbReference>
<dbReference type="InterPro" id="IPR011989">
    <property type="entry name" value="ARM-like"/>
</dbReference>
<organism evidence="7 8">
    <name type="scientific">Blastopirellula retiformator</name>
    <dbReference type="NCBI Taxonomy" id="2527970"/>
    <lineage>
        <taxon>Bacteria</taxon>
        <taxon>Pseudomonadati</taxon>
        <taxon>Planctomycetota</taxon>
        <taxon>Planctomycetia</taxon>
        <taxon>Pirellulales</taxon>
        <taxon>Pirellulaceae</taxon>
        <taxon>Blastopirellula</taxon>
    </lineage>
</organism>
<dbReference type="Pfam" id="PF13646">
    <property type="entry name" value="HEAT_2"/>
    <property type="match status" value="1"/>
</dbReference>
<keyword evidence="8" id="KW-1185">Reference proteome</keyword>